<dbReference type="Proteomes" id="UP001597131">
    <property type="component" value="Unassembled WGS sequence"/>
</dbReference>
<evidence type="ECO:0000256" key="4">
    <source>
        <dbReference type="ARBA" id="ARBA00022729"/>
    </source>
</evidence>
<dbReference type="PANTHER" id="PTHR45953:SF1">
    <property type="entry name" value="IDURONATE 2-SULFATASE"/>
    <property type="match status" value="1"/>
</dbReference>
<reference evidence="11" key="1">
    <citation type="journal article" date="2019" name="Int. J. Syst. Evol. Microbiol.">
        <title>The Global Catalogue of Microorganisms (GCM) 10K type strain sequencing project: providing services to taxonomists for standard genome sequencing and annotation.</title>
        <authorList>
            <consortium name="The Broad Institute Genomics Platform"/>
            <consortium name="The Broad Institute Genome Sequencing Center for Infectious Disease"/>
            <person name="Wu L."/>
            <person name="Ma J."/>
        </authorList>
    </citation>
    <scope>NUCLEOTIDE SEQUENCE [LARGE SCALE GENOMIC DNA]</scope>
    <source>
        <strain evidence="11">CCUG 64793</strain>
    </source>
</reference>
<evidence type="ECO:0000256" key="7">
    <source>
        <dbReference type="SAM" id="Coils"/>
    </source>
</evidence>
<dbReference type="InterPro" id="IPR017850">
    <property type="entry name" value="Alkaline_phosphatase_core_sf"/>
</dbReference>
<feature type="chain" id="PRO_5045064170" evidence="8">
    <location>
        <begin position="21"/>
        <end position="522"/>
    </location>
</feature>
<dbReference type="InterPro" id="IPR035874">
    <property type="entry name" value="IDS"/>
</dbReference>
<keyword evidence="3" id="KW-0479">Metal-binding</keyword>
<evidence type="ECO:0000256" key="5">
    <source>
        <dbReference type="ARBA" id="ARBA00022801"/>
    </source>
</evidence>
<dbReference type="InterPro" id="IPR024607">
    <property type="entry name" value="Sulfatase_CS"/>
</dbReference>
<sequence>MKKIILFIFICLVGSNNVSAQETGKRNILFIAVDDLKPLLSNYGESQMKTPNFDRLAEMGVTFTNAHVQYAVCGPSRASVMTGTYPDRTKVWDLHTDFRKSAPDLISMPEYLISQGYETTGIGKIYHKGSSSPGHDGKSWSIPHVIPQDFDPKYGDPAFNTYQDPETKAKMEKLTQEFRDKGKKGGARGYVFDRLKPSTESVDVSDEAYLDGIYTKEAIKKLNMLNKGTKPFFLAVGYQKPHLPFIAPKKYWELYDREEIELAEFQDLAEGTPRIAYHNFGELRSYSDIDDDLDVGDRIDEAKQRELIHGYMAAVSYIDAQLGKLLDELDRLGITEDTVIVLWGDHGFHLGDHTEWCKHSNFEQATRIPFMFAGPGVAKNIRSDKPVELLDAFPSIFELAGVENSPQAEGVSLVPLMDGDDSTSLEKIYAASQYGRGGKDKDKMGYTIRTDRYRYTEWYSEGYRSYDKYDKDLIVGKELYDYQKDPNETRSYIGKKNYEDIQEELQEKLQDHLEQLNEKYNE</sequence>
<dbReference type="SUPFAM" id="SSF53649">
    <property type="entry name" value="Alkaline phosphatase-like"/>
    <property type="match status" value="1"/>
</dbReference>
<dbReference type="InterPro" id="IPR000917">
    <property type="entry name" value="Sulfatase_N"/>
</dbReference>
<keyword evidence="6" id="KW-0106">Calcium</keyword>
<keyword evidence="11" id="KW-1185">Reference proteome</keyword>
<gene>
    <name evidence="10" type="ORF">ACFQ3Q_02275</name>
</gene>
<keyword evidence="5" id="KW-0378">Hydrolase</keyword>
<dbReference type="PROSITE" id="PS00149">
    <property type="entry name" value="SULFATASE_2"/>
    <property type="match status" value="1"/>
</dbReference>
<evidence type="ECO:0000256" key="6">
    <source>
        <dbReference type="ARBA" id="ARBA00022837"/>
    </source>
</evidence>
<evidence type="ECO:0000313" key="11">
    <source>
        <dbReference type="Proteomes" id="UP001597131"/>
    </source>
</evidence>
<comment type="similarity">
    <text evidence="2">Belongs to the sulfatase family.</text>
</comment>
<keyword evidence="7" id="KW-0175">Coiled coil</keyword>
<evidence type="ECO:0000256" key="3">
    <source>
        <dbReference type="ARBA" id="ARBA00022723"/>
    </source>
</evidence>
<dbReference type="EMBL" id="JBHTLI010000001">
    <property type="protein sequence ID" value="MFD1094563.1"/>
    <property type="molecule type" value="Genomic_DNA"/>
</dbReference>
<feature type="domain" description="Sulfatase N-terminal" evidence="9">
    <location>
        <begin position="26"/>
        <end position="402"/>
    </location>
</feature>
<dbReference type="CDD" id="cd16030">
    <property type="entry name" value="iduronate-2-sulfatase"/>
    <property type="match status" value="1"/>
</dbReference>
<dbReference type="Gene3D" id="3.40.720.10">
    <property type="entry name" value="Alkaline Phosphatase, subunit A"/>
    <property type="match status" value="1"/>
</dbReference>
<dbReference type="RefSeq" id="WP_380742505.1">
    <property type="nucleotide sequence ID" value="NZ_JBHTLI010000001.1"/>
</dbReference>
<feature type="coiled-coil region" evidence="7">
    <location>
        <begin position="495"/>
        <end position="522"/>
    </location>
</feature>
<dbReference type="PANTHER" id="PTHR45953">
    <property type="entry name" value="IDURONATE 2-SULFATASE"/>
    <property type="match status" value="1"/>
</dbReference>
<proteinExistence type="inferred from homology"/>
<keyword evidence="4 8" id="KW-0732">Signal</keyword>
<dbReference type="Pfam" id="PF00884">
    <property type="entry name" value="Sulfatase"/>
    <property type="match status" value="1"/>
</dbReference>
<evidence type="ECO:0000256" key="2">
    <source>
        <dbReference type="ARBA" id="ARBA00008779"/>
    </source>
</evidence>
<comment type="cofactor">
    <cofactor evidence="1">
        <name>Ca(2+)</name>
        <dbReference type="ChEBI" id="CHEBI:29108"/>
    </cofactor>
</comment>
<dbReference type="PROSITE" id="PS00523">
    <property type="entry name" value="SULFATASE_1"/>
    <property type="match status" value="1"/>
</dbReference>
<comment type="caution">
    <text evidence="10">The sequence shown here is derived from an EMBL/GenBank/DDBJ whole genome shotgun (WGS) entry which is preliminary data.</text>
</comment>
<name>A0ABW3NLM2_9FLAO</name>
<evidence type="ECO:0000256" key="1">
    <source>
        <dbReference type="ARBA" id="ARBA00001913"/>
    </source>
</evidence>
<organism evidence="10 11">
    <name type="scientific">Salegentibacter chungangensis</name>
    <dbReference type="NCBI Taxonomy" id="1335724"/>
    <lineage>
        <taxon>Bacteria</taxon>
        <taxon>Pseudomonadati</taxon>
        <taxon>Bacteroidota</taxon>
        <taxon>Flavobacteriia</taxon>
        <taxon>Flavobacteriales</taxon>
        <taxon>Flavobacteriaceae</taxon>
        <taxon>Salegentibacter</taxon>
    </lineage>
</organism>
<evidence type="ECO:0000259" key="9">
    <source>
        <dbReference type="Pfam" id="PF00884"/>
    </source>
</evidence>
<protein>
    <submittedName>
        <fullName evidence="10">Sulfatase</fullName>
    </submittedName>
</protein>
<accession>A0ABW3NLM2</accession>
<feature type="signal peptide" evidence="8">
    <location>
        <begin position="1"/>
        <end position="20"/>
    </location>
</feature>
<evidence type="ECO:0000313" key="10">
    <source>
        <dbReference type="EMBL" id="MFD1094563.1"/>
    </source>
</evidence>
<evidence type="ECO:0000256" key="8">
    <source>
        <dbReference type="SAM" id="SignalP"/>
    </source>
</evidence>